<protein>
    <submittedName>
        <fullName evidence="3">Transposase</fullName>
    </submittedName>
</protein>
<dbReference type="InterPro" id="IPR002686">
    <property type="entry name" value="Transposase_17"/>
</dbReference>
<dbReference type="Gene3D" id="3.30.70.1290">
    <property type="entry name" value="Transposase IS200-like"/>
    <property type="match status" value="1"/>
</dbReference>
<dbReference type="AlphaFoldDB" id="A0AA41UKL2"/>
<evidence type="ECO:0000313" key="3">
    <source>
        <dbReference type="EMBL" id="MCJ8502424.1"/>
    </source>
</evidence>
<dbReference type="SMART" id="SM01321">
    <property type="entry name" value="Y1_Tnp"/>
    <property type="match status" value="1"/>
</dbReference>
<dbReference type="SUPFAM" id="SSF143422">
    <property type="entry name" value="Transposase IS200-like"/>
    <property type="match status" value="1"/>
</dbReference>
<dbReference type="EMBL" id="JALJRB010000026">
    <property type="protein sequence ID" value="MCJ8502424.1"/>
    <property type="molecule type" value="Genomic_DNA"/>
</dbReference>
<dbReference type="GO" id="GO:0004803">
    <property type="term" value="F:transposase activity"/>
    <property type="evidence" value="ECO:0007669"/>
    <property type="project" value="InterPro"/>
</dbReference>
<gene>
    <name evidence="3" type="ORF">MRX98_17740</name>
</gene>
<name>A0AA41UKL2_9BACT</name>
<dbReference type="Pfam" id="PF01797">
    <property type="entry name" value="Y1_Tnp"/>
    <property type="match status" value="1"/>
</dbReference>
<feature type="domain" description="Transposase IS200-like" evidence="2">
    <location>
        <begin position="9"/>
        <end position="123"/>
    </location>
</feature>
<reference evidence="3" key="1">
    <citation type="submission" date="2022-04" db="EMBL/GenBank/DDBJ databases">
        <title>Desulfatitalea alkaliphila sp. nov., a novel anaerobic sulfate-reducing bacterium isolated from terrestrial mud volcano, Taman Peninsula, Russia.</title>
        <authorList>
            <person name="Khomyakova M.A."/>
            <person name="Merkel A.Y."/>
            <person name="Slobodkin A.I."/>
        </authorList>
    </citation>
    <scope>NUCLEOTIDE SEQUENCE</scope>
    <source>
        <strain evidence="3">M08but</strain>
    </source>
</reference>
<dbReference type="PANTHER" id="PTHR34322">
    <property type="entry name" value="TRANSPOSASE, Y1_TNP DOMAIN-CONTAINING"/>
    <property type="match status" value="1"/>
</dbReference>
<dbReference type="GO" id="GO:0043565">
    <property type="term" value="F:sequence-specific DNA binding"/>
    <property type="evidence" value="ECO:0007669"/>
    <property type="project" value="InterPro"/>
</dbReference>
<feature type="domain" description="Chromosomal replication initiator DnaA C-terminal" evidence="1">
    <location>
        <begin position="253"/>
        <end position="321"/>
    </location>
</feature>
<dbReference type="Proteomes" id="UP001165427">
    <property type="component" value="Unassembled WGS sequence"/>
</dbReference>
<dbReference type="RefSeq" id="WP_246913170.1">
    <property type="nucleotide sequence ID" value="NZ_JALJRB010000026.1"/>
</dbReference>
<comment type="caution">
    <text evidence="3">The sequence shown here is derived from an EMBL/GenBank/DDBJ whole genome shotgun (WGS) entry which is preliminary data.</text>
</comment>
<keyword evidence="4" id="KW-1185">Reference proteome</keyword>
<accession>A0AA41UKL2</accession>
<dbReference type="PANTHER" id="PTHR34322:SF2">
    <property type="entry name" value="TRANSPOSASE IS200-LIKE DOMAIN-CONTAINING PROTEIN"/>
    <property type="match status" value="1"/>
</dbReference>
<dbReference type="GO" id="GO:0006275">
    <property type="term" value="P:regulation of DNA replication"/>
    <property type="evidence" value="ECO:0007669"/>
    <property type="project" value="InterPro"/>
</dbReference>
<dbReference type="SUPFAM" id="SSF48295">
    <property type="entry name" value="TrpR-like"/>
    <property type="match status" value="1"/>
</dbReference>
<evidence type="ECO:0000259" key="2">
    <source>
        <dbReference type="SMART" id="SM01321"/>
    </source>
</evidence>
<dbReference type="Gene3D" id="1.10.1750.10">
    <property type="match status" value="1"/>
</dbReference>
<organism evidence="3 4">
    <name type="scientific">Desulfatitalea alkaliphila</name>
    <dbReference type="NCBI Taxonomy" id="2929485"/>
    <lineage>
        <taxon>Bacteria</taxon>
        <taxon>Pseudomonadati</taxon>
        <taxon>Thermodesulfobacteriota</taxon>
        <taxon>Desulfobacteria</taxon>
        <taxon>Desulfobacterales</taxon>
        <taxon>Desulfosarcinaceae</taxon>
        <taxon>Desulfatitalea</taxon>
    </lineage>
</organism>
<dbReference type="InterPro" id="IPR010921">
    <property type="entry name" value="Trp_repressor/repl_initiator"/>
</dbReference>
<evidence type="ECO:0000259" key="1">
    <source>
        <dbReference type="SMART" id="SM00760"/>
    </source>
</evidence>
<proteinExistence type="predicted"/>
<dbReference type="InterPro" id="IPR013159">
    <property type="entry name" value="DnaA_C"/>
</dbReference>
<dbReference type="GO" id="GO:0006313">
    <property type="term" value="P:DNA transposition"/>
    <property type="evidence" value="ECO:0007669"/>
    <property type="project" value="InterPro"/>
</dbReference>
<dbReference type="InterPro" id="IPR036515">
    <property type="entry name" value="Transposase_17_sf"/>
</dbReference>
<sequence length="340" mass="37961">MPRQSRIDAPGAVHHIIARGIERGQVFRDDQDRDFFLKRFGELILETKTKCFAWALIPNHFHLLLKTGEVPIASVMRRLMTSYAISHNLRHHRSGHLFQNRYKSILCQQDAYLKQLVRYIHLNPLRAGLVKDADTLDGYRYCGHSALMGKNVNGWQSVDEVLALFGGKPAAALRSYRGFIEKGIDLGRQPELVGGGLVRSAGGWEAVRSLRKAGIFQKSDERILGDGDFVEAVLSDAREVTDKRYALAAKGVTFKDVMAAVSDLLCIQPEALFGPSKNRTIVKGRALLCYWVVRELGVSMTELADRLKIAVPTVSVAVRKGEKIAIDDVLELTELLNVKI</sequence>
<dbReference type="SMART" id="SM00760">
    <property type="entry name" value="Bac_DnaA_C"/>
    <property type="match status" value="1"/>
</dbReference>
<evidence type="ECO:0000313" key="4">
    <source>
        <dbReference type="Proteomes" id="UP001165427"/>
    </source>
</evidence>
<dbReference type="GO" id="GO:0005524">
    <property type="term" value="F:ATP binding"/>
    <property type="evidence" value="ECO:0007669"/>
    <property type="project" value="InterPro"/>
</dbReference>
<dbReference type="GO" id="GO:0006270">
    <property type="term" value="P:DNA replication initiation"/>
    <property type="evidence" value="ECO:0007669"/>
    <property type="project" value="InterPro"/>
</dbReference>